<dbReference type="AlphaFoldDB" id="A0AAE9Z6C7"/>
<dbReference type="Proteomes" id="UP000032352">
    <property type="component" value="Chromosome"/>
</dbReference>
<name>A0AAE9Z6C7_9GAMM</name>
<keyword evidence="2" id="KW-1185">Reference proteome</keyword>
<evidence type="ECO:0000313" key="2">
    <source>
        <dbReference type="Proteomes" id="UP000032352"/>
    </source>
</evidence>
<reference evidence="1 2" key="2">
    <citation type="journal article" date="2022" name="Mar. Drugs">
        <title>Bioassay-Guided Fractionation Leads to the Detection of Cholic Acid Generated by the Rare Thalassomonas sp.</title>
        <authorList>
            <person name="Pheiffer F."/>
            <person name="Schneider Y.K."/>
            <person name="Hansen E.H."/>
            <person name="Andersen J.H."/>
            <person name="Isaksson J."/>
            <person name="Busche T."/>
            <person name="R C."/>
            <person name="Kalinowski J."/>
            <person name="Zyl L.V."/>
            <person name="Trindade M."/>
        </authorList>
    </citation>
    <scope>NUCLEOTIDE SEQUENCE [LARGE SCALE GENOMIC DNA]</scope>
    <source>
        <strain evidence="1 2">XOM25</strain>
    </source>
</reference>
<accession>A0AAE9Z6C7</accession>
<sequence length="151" mass="17185">MKSIFNLFKSRVAAKTTKTVNEYMAAKEDMVGQEDDARSILSSYRNIISTCGELVVLDSSRDYPSYTKEGDELFDAFWSFGRSGSKGDYKEISDIKAFMNSGLETASIEQLRFFVFDFTKEEKFHDGLFGTLCKDGTIEKVIFRLEEIAEL</sequence>
<protein>
    <submittedName>
        <fullName evidence="1">Uncharacterized protein</fullName>
    </submittedName>
</protein>
<organism evidence="1 2">
    <name type="scientific">Thalassomonas viridans</name>
    <dbReference type="NCBI Taxonomy" id="137584"/>
    <lineage>
        <taxon>Bacteria</taxon>
        <taxon>Pseudomonadati</taxon>
        <taxon>Pseudomonadota</taxon>
        <taxon>Gammaproteobacteria</taxon>
        <taxon>Alteromonadales</taxon>
        <taxon>Colwelliaceae</taxon>
        <taxon>Thalassomonas</taxon>
    </lineage>
</organism>
<dbReference type="KEGG" id="tvd:SG34_012265"/>
<gene>
    <name evidence="1" type="ORF">SG34_012265</name>
</gene>
<evidence type="ECO:0000313" key="1">
    <source>
        <dbReference type="EMBL" id="WDE07586.1"/>
    </source>
</evidence>
<proteinExistence type="predicted"/>
<dbReference type="RefSeq" id="WP_044841088.1">
    <property type="nucleotide sequence ID" value="NZ_CP059733.1"/>
</dbReference>
<dbReference type="EMBL" id="CP059733">
    <property type="protein sequence ID" value="WDE07586.1"/>
    <property type="molecule type" value="Genomic_DNA"/>
</dbReference>
<reference evidence="1 2" key="1">
    <citation type="journal article" date="2015" name="Genome Announc.">
        <title>Draft Genome Sequences of Marine Isolates of Thalassomonas viridans and Thalassomonas actiniarum.</title>
        <authorList>
            <person name="Olonade I."/>
            <person name="van Zyl L.J."/>
            <person name="Trindade M."/>
        </authorList>
    </citation>
    <scope>NUCLEOTIDE SEQUENCE [LARGE SCALE GENOMIC DNA]</scope>
    <source>
        <strain evidence="1 2">XOM25</strain>
    </source>
</reference>